<gene>
    <name evidence="2" type="ORF">MFIFM68171_06509</name>
</gene>
<sequence>MGTKFSKLSCVSMKIRSDHTHRDHENGFWARRNRGRSGSTDSPASDPNIELPPRRLRRIWDASHRPAINTSISNRASRQSSTYRELYRDYYNGLPTPPLSGFTHSSYNSDVVPALTRSATPEADVPVAYRDSDGMQEEAGQEPHVQAATPATSDISCASTAVEDDFESLTESESASSSVEDEDHE</sequence>
<name>A0ABQ0GEW1_9PEZI</name>
<evidence type="ECO:0000313" key="2">
    <source>
        <dbReference type="EMBL" id="GAB1316299.1"/>
    </source>
</evidence>
<dbReference type="EMBL" id="BAAFSV010000003">
    <property type="protein sequence ID" value="GAB1316299.1"/>
    <property type="molecule type" value="Genomic_DNA"/>
</dbReference>
<proteinExistence type="predicted"/>
<evidence type="ECO:0000256" key="1">
    <source>
        <dbReference type="SAM" id="MobiDB-lite"/>
    </source>
</evidence>
<feature type="compositionally biased region" description="Polar residues" evidence="1">
    <location>
        <begin position="36"/>
        <end position="45"/>
    </location>
</feature>
<keyword evidence="3" id="KW-1185">Reference proteome</keyword>
<dbReference type="RefSeq" id="XP_070918030.1">
    <property type="nucleotide sequence ID" value="XM_071061929.1"/>
</dbReference>
<dbReference type="GeneID" id="98177252"/>
<protein>
    <submittedName>
        <fullName evidence="2">Uncharacterized protein</fullName>
    </submittedName>
</protein>
<comment type="caution">
    <text evidence="2">The sequence shown here is derived from an EMBL/GenBank/DDBJ whole genome shotgun (WGS) entry which is preliminary data.</text>
</comment>
<organism evidence="2 3">
    <name type="scientific">Madurella fahalii</name>
    <dbReference type="NCBI Taxonomy" id="1157608"/>
    <lineage>
        <taxon>Eukaryota</taxon>
        <taxon>Fungi</taxon>
        <taxon>Dikarya</taxon>
        <taxon>Ascomycota</taxon>
        <taxon>Pezizomycotina</taxon>
        <taxon>Sordariomycetes</taxon>
        <taxon>Sordariomycetidae</taxon>
        <taxon>Sordariales</taxon>
        <taxon>Sordariales incertae sedis</taxon>
        <taxon>Madurella</taxon>
    </lineage>
</organism>
<feature type="region of interest" description="Disordered" evidence="1">
    <location>
        <begin position="131"/>
        <end position="185"/>
    </location>
</feature>
<accession>A0ABQ0GEW1</accession>
<feature type="region of interest" description="Disordered" evidence="1">
    <location>
        <begin position="24"/>
        <end position="51"/>
    </location>
</feature>
<feature type="compositionally biased region" description="Polar residues" evidence="1">
    <location>
        <begin position="149"/>
        <end position="159"/>
    </location>
</feature>
<reference evidence="2 3" key="1">
    <citation type="submission" date="2024-09" db="EMBL/GenBank/DDBJ databases">
        <title>Itraconazole resistance in Madurella fahalii resulting from another homologue of gene encoding cytochrome P450 14-alpha sterol demethylase (CYP51).</title>
        <authorList>
            <person name="Yoshioka I."/>
            <person name="Fahal A.H."/>
            <person name="Kaneko S."/>
            <person name="Yaguchi T."/>
        </authorList>
    </citation>
    <scope>NUCLEOTIDE SEQUENCE [LARGE SCALE GENOMIC DNA]</scope>
    <source>
        <strain evidence="2 3">IFM 68171</strain>
    </source>
</reference>
<evidence type="ECO:0000313" key="3">
    <source>
        <dbReference type="Proteomes" id="UP001628179"/>
    </source>
</evidence>
<dbReference type="Proteomes" id="UP001628179">
    <property type="component" value="Unassembled WGS sequence"/>
</dbReference>